<protein>
    <submittedName>
        <fullName evidence="1">Uncharacterized protein</fullName>
    </submittedName>
</protein>
<sequence>MTKAQIILKKWIDKNFENVEIEFPTDSSATIKDKKGETMNISLNLYCDILETDSGKILAISDLPHDCITVGNKIPTTWKELPYPAK</sequence>
<keyword evidence="1" id="KW-0614">Plasmid</keyword>
<geneLocation type="plasmid" evidence="1">
    <name>pRGFK1337</name>
</geneLocation>
<proteinExistence type="predicted"/>
<organism evidence="1">
    <name type="scientific">uncultured prokaryote</name>
    <dbReference type="NCBI Taxonomy" id="198431"/>
    <lineage>
        <taxon>unclassified sequences</taxon>
        <taxon>environmental samples</taxon>
    </lineage>
</organism>
<name>A0A0H5Q6B5_9ZZZZ</name>
<reference evidence="1" key="1">
    <citation type="submission" date="2015-06" db="EMBL/GenBank/DDBJ databases">
        <authorList>
            <person name="Joergensen T."/>
        </authorList>
    </citation>
    <scope>NUCLEOTIDE SEQUENCE</scope>
    <source>
        <plasmid evidence="1">pRGFK1337</plasmid>
    </source>
</reference>
<dbReference type="AlphaFoldDB" id="A0A0H5Q6B5"/>
<reference evidence="1" key="2">
    <citation type="submission" date="2015-07" db="EMBL/GenBank/DDBJ databases">
        <title>Plasmids, circular viruses and viroids from rat gut.</title>
        <authorList>
            <person name="Jorgensen T.J."/>
            <person name="Hansen M.A."/>
            <person name="Xu Z."/>
            <person name="Tabak M.A."/>
            <person name="Sorensen S.J."/>
            <person name="Hansen L.H."/>
        </authorList>
    </citation>
    <scope>NUCLEOTIDE SEQUENCE</scope>
    <source>
        <plasmid evidence="1">pRGFK1337</plasmid>
    </source>
</reference>
<dbReference type="EMBL" id="LN853900">
    <property type="protein sequence ID" value="CRY96959.1"/>
    <property type="molecule type" value="Genomic_DNA"/>
</dbReference>
<accession>A0A0H5Q6B5</accession>
<evidence type="ECO:0000313" key="1">
    <source>
        <dbReference type="EMBL" id="CRY96959.1"/>
    </source>
</evidence>